<dbReference type="Pfam" id="PF00135">
    <property type="entry name" value="COesterase"/>
    <property type="match status" value="1"/>
</dbReference>
<evidence type="ECO:0000256" key="4">
    <source>
        <dbReference type="ARBA" id="ARBA00023157"/>
    </source>
</evidence>
<sequence length="618" mass="70393">MSDSKICRILREPTLYNLTLGIVIIVILVLILKQGYISGNKTDTTYEKDNQQLSNETKEDTCTLVELPDGKLRGRKVVSSRNIGFYAFQEIPYAMPPIGKLRFEAPVPPEKWDGILNATSNTKTCFQYINFLHVPNWRETQTEDCLYLNVYTPVCPSSGSLLPVMFYIHGSAFLSGTGDYDIYGPDHLMGHDIIAVTFKYRLGPLGFLSTGDNVIPGNYGMKDQVLALKWVSRNINYFGGDPNRISIVGHSSGAASVGFHLMSKLSKGLYNSAICHSGTPINPWSYQLHHKRIAHHLAELLDSSFNKNASSEEILQFLRSVSAEDIHSVVYNFPKYLLDHMEIQGFLFSPVIEPEHGEAFLTENMYSAIKEGRMNRVPLLIGIGSEEGFNKFDGTQNEKDETSVLSDEIQKWKDISRELDLNPGSMVLDNMNIDEEQGKKQVGEVIHNLYTHGRLFSDNLGITVKYFSESTFTNAIIRHAELQSNYSDVFFYRFSYETPELNGIKPDFEGVHKVAHGDDIVFIWRFRGVDVIERGSPMDVLTSDRYRTLITNFMKYLNPTPTKSPLLDYVIWPKVRPDKFQFLDINGTITIQNNLRDKRYRGWLKIYEDMARKPILTF</sequence>
<dbReference type="SUPFAM" id="SSF53474">
    <property type="entry name" value="alpha/beta-Hydrolases"/>
    <property type="match status" value="1"/>
</dbReference>
<reference evidence="9" key="1">
    <citation type="submission" date="2022-01" db="EMBL/GenBank/DDBJ databases">
        <authorList>
            <person name="King R."/>
        </authorList>
    </citation>
    <scope>NUCLEOTIDE SEQUENCE</scope>
</reference>
<dbReference type="InterPro" id="IPR002018">
    <property type="entry name" value="CarbesteraseB"/>
</dbReference>
<evidence type="ECO:0000256" key="5">
    <source>
        <dbReference type="ARBA" id="ARBA00023180"/>
    </source>
</evidence>
<dbReference type="Gene3D" id="3.40.50.1820">
    <property type="entry name" value="alpha/beta hydrolase"/>
    <property type="match status" value="1"/>
</dbReference>
<reference evidence="9" key="2">
    <citation type="submission" date="2022-10" db="EMBL/GenBank/DDBJ databases">
        <authorList>
            <consortium name="ENA_rothamsted_submissions"/>
            <consortium name="culmorum"/>
            <person name="King R."/>
        </authorList>
    </citation>
    <scope>NUCLEOTIDE SEQUENCE</scope>
</reference>
<keyword evidence="5" id="KW-0325">Glycoprotein</keyword>
<dbReference type="Proteomes" id="UP001153737">
    <property type="component" value="Chromosome 2"/>
</dbReference>
<evidence type="ECO:0000256" key="6">
    <source>
        <dbReference type="RuleBase" id="RU361235"/>
    </source>
</evidence>
<keyword evidence="4" id="KW-1015">Disulfide bond</keyword>
<evidence type="ECO:0000256" key="2">
    <source>
        <dbReference type="ARBA" id="ARBA00022487"/>
    </source>
</evidence>
<dbReference type="PROSITE" id="PS00941">
    <property type="entry name" value="CARBOXYLESTERASE_B_2"/>
    <property type="match status" value="1"/>
</dbReference>
<dbReference type="EC" id="3.1.1.-" evidence="6"/>
<evidence type="ECO:0000313" key="10">
    <source>
        <dbReference type="Proteomes" id="UP001153737"/>
    </source>
</evidence>
<dbReference type="InterPro" id="IPR029058">
    <property type="entry name" value="AB_hydrolase_fold"/>
</dbReference>
<evidence type="ECO:0000256" key="7">
    <source>
        <dbReference type="SAM" id="Phobius"/>
    </source>
</evidence>
<dbReference type="OrthoDB" id="3200163at2759"/>
<feature type="transmembrane region" description="Helical" evidence="7">
    <location>
        <begin position="15"/>
        <end position="32"/>
    </location>
</feature>
<evidence type="ECO:0000256" key="1">
    <source>
        <dbReference type="ARBA" id="ARBA00005964"/>
    </source>
</evidence>
<dbReference type="PANTHER" id="PTHR43142:SF1">
    <property type="entry name" value="CARBOXYLIC ESTER HYDROLASE"/>
    <property type="match status" value="1"/>
</dbReference>
<dbReference type="AlphaFoldDB" id="A0A9N9SDY0"/>
<dbReference type="InterPro" id="IPR019819">
    <property type="entry name" value="Carboxylesterase_B_CS"/>
</dbReference>
<evidence type="ECO:0000256" key="3">
    <source>
        <dbReference type="ARBA" id="ARBA00022801"/>
    </source>
</evidence>
<dbReference type="GO" id="GO:0052689">
    <property type="term" value="F:carboxylic ester hydrolase activity"/>
    <property type="evidence" value="ECO:0007669"/>
    <property type="project" value="UniProtKB-KW"/>
</dbReference>
<dbReference type="InterPro" id="IPR019826">
    <property type="entry name" value="Carboxylesterase_B_AS"/>
</dbReference>
<comment type="similarity">
    <text evidence="1 6">Belongs to the type-B carboxylesterase/lipase family.</text>
</comment>
<keyword evidence="10" id="KW-1185">Reference proteome</keyword>
<evidence type="ECO:0000259" key="8">
    <source>
        <dbReference type="Pfam" id="PF00135"/>
    </source>
</evidence>
<dbReference type="EMBL" id="OU896708">
    <property type="protein sequence ID" value="CAG9819294.1"/>
    <property type="molecule type" value="Genomic_DNA"/>
</dbReference>
<name>A0A9N9SDY0_PHACE</name>
<accession>A0A9N9SDY0</accession>
<proteinExistence type="inferred from homology"/>
<protein>
    <recommendedName>
        <fullName evidence="6">Carboxylic ester hydrolase</fullName>
        <ecNumber evidence="6">3.1.1.-</ecNumber>
    </recommendedName>
</protein>
<organism evidence="9 10">
    <name type="scientific">Phaedon cochleariae</name>
    <name type="common">Mustard beetle</name>
    <dbReference type="NCBI Taxonomy" id="80249"/>
    <lineage>
        <taxon>Eukaryota</taxon>
        <taxon>Metazoa</taxon>
        <taxon>Ecdysozoa</taxon>
        <taxon>Arthropoda</taxon>
        <taxon>Hexapoda</taxon>
        <taxon>Insecta</taxon>
        <taxon>Pterygota</taxon>
        <taxon>Neoptera</taxon>
        <taxon>Endopterygota</taxon>
        <taxon>Coleoptera</taxon>
        <taxon>Polyphaga</taxon>
        <taxon>Cucujiformia</taxon>
        <taxon>Chrysomeloidea</taxon>
        <taxon>Chrysomelidae</taxon>
        <taxon>Chrysomelinae</taxon>
        <taxon>Chrysomelini</taxon>
        <taxon>Phaedon</taxon>
    </lineage>
</organism>
<dbReference type="PROSITE" id="PS00122">
    <property type="entry name" value="CARBOXYLESTERASE_B_1"/>
    <property type="match status" value="1"/>
</dbReference>
<gene>
    <name evidence="9" type="ORF">PHAECO_LOCUS5983</name>
</gene>
<evidence type="ECO:0000313" key="9">
    <source>
        <dbReference type="EMBL" id="CAG9819294.1"/>
    </source>
</evidence>
<keyword evidence="2" id="KW-0719">Serine esterase</keyword>
<dbReference type="PANTHER" id="PTHR43142">
    <property type="entry name" value="CARBOXYLIC ESTER HYDROLASE"/>
    <property type="match status" value="1"/>
</dbReference>
<keyword evidence="7" id="KW-0472">Membrane</keyword>
<keyword evidence="7" id="KW-1133">Transmembrane helix</keyword>
<keyword evidence="7" id="KW-0812">Transmembrane</keyword>
<keyword evidence="3 6" id="KW-0378">Hydrolase</keyword>
<feature type="domain" description="Carboxylesterase type B" evidence="8">
    <location>
        <begin position="63"/>
        <end position="603"/>
    </location>
</feature>